<feature type="region of interest" description="Disordered" evidence="1">
    <location>
        <begin position="1"/>
        <end position="145"/>
    </location>
</feature>
<feature type="compositionally biased region" description="Polar residues" evidence="1">
    <location>
        <begin position="31"/>
        <end position="65"/>
    </location>
</feature>
<feature type="compositionally biased region" description="Low complexity" evidence="1">
    <location>
        <begin position="123"/>
        <end position="134"/>
    </location>
</feature>
<accession>A0A180G067</accession>
<evidence type="ECO:0000313" key="2">
    <source>
        <dbReference type="EMBL" id="OAV86047.1"/>
    </source>
</evidence>
<name>A0A180G067_PUCT1</name>
<feature type="compositionally biased region" description="Polar residues" evidence="1">
    <location>
        <begin position="7"/>
        <end position="22"/>
    </location>
</feature>
<evidence type="ECO:0000313" key="4">
    <source>
        <dbReference type="Proteomes" id="UP000005240"/>
    </source>
</evidence>
<dbReference type="Proteomes" id="UP000005240">
    <property type="component" value="Unassembled WGS sequence"/>
</dbReference>
<evidence type="ECO:0000313" key="3">
    <source>
        <dbReference type="EnsemblFungi" id="PTTG_30115-t43_1-p1"/>
    </source>
</evidence>
<proteinExistence type="predicted"/>
<reference evidence="3" key="4">
    <citation type="submission" date="2025-05" db="UniProtKB">
        <authorList>
            <consortium name="EnsemblFungi"/>
        </authorList>
    </citation>
    <scope>IDENTIFICATION</scope>
    <source>
        <strain evidence="3">isolate 1-1 / race 1 (BBBD)</strain>
    </source>
</reference>
<dbReference type="EnsemblFungi" id="PTTG_30115-t43_1">
    <property type="protein sequence ID" value="PTTG_30115-t43_1-p1"/>
    <property type="gene ID" value="PTTG_30115"/>
</dbReference>
<reference evidence="3 4" key="3">
    <citation type="journal article" date="2017" name="G3 (Bethesda)">
        <title>Comparative analysis highlights variable genome content of wheat rusts and divergence of the mating loci.</title>
        <authorList>
            <person name="Cuomo C.A."/>
            <person name="Bakkeren G."/>
            <person name="Khalil H.B."/>
            <person name="Panwar V."/>
            <person name="Joly D."/>
            <person name="Linning R."/>
            <person name="Sakthikumar S."/>
            <person name="Song X."/>
            <person name="Adiconis X."/>
            <person name="Fan L."/>
            <person name="Goldberg J.M."/>
            <person name="Levin J.Z."/>
            <person name="Young S."/>
            <person name="Zeng Q."/>
            <person name="Anikster Y."/>
            <person name="Bruce M."/>
            <person name="Wang M."/>
            <person name="Yin C."/>
            <person name="McCallum B."/>
            <person name="Szabo L.J."/>
            <person name="Hulbert S."/>
            <person name="Chen X."/>
            <person name="Fellers J.P."/>
        </authorList>
    </citation>
    <scope>NUCLEOTIDE SEQUENCE</scope>
    <source>
        <strain evidence="4">Isolate 1-1 / race 1 (BBBD)</strain>
        <strain evidence="3">isolate 1-1 / race 1 (BBBD)</strain>
    </source>
</reference>
<dbReference type="VEuPathDB" id="FungiDB:PTTG_30115"/>
<evidence type="ECO:0000256" key="1">
    <source>
        <dbReference type="SAM" id="MobiDB-lite"/>
    </source>
</evidence>
<gene>
    <name evidence="2" type="ORF">PTTG_30115</name>
</gene>
<reference evidence="2" key="1">
    <citation type="submission" date="2009-11" db="EMBL/GenBank/DDBJ databases">
        <authorList>
            <consortium name="The Broad Institute Genome Sequencing Platform"/>
            <person name="Ward D."/>
            <person name="Feldgarden M."/>
            <person name="Earl A."/>
            <person name="Young S.K."/>
            <person name="Zeng Q."/>
            <person name="Koehrsen M."/>
            <person name="Alvarado L."/>
            <person name="Berlin A."/>
            <person name="Bochicchio J."/>
            <person name="Borenstein D."/>
            <person name="Chapman S.B."/>
            <person name="Chen Z."/>
            <person name="Engels R."/>
            <person name="Freedman E."/>
            <person name="Gellesch M."/>
            <person name="Goldberg J."/>
            <person name="Griggs A."/>
            <person name="Gujja S."/>
            <person name="Heilman E."/>
            <person name="Heiman D."/>
            <person name="Hepburn T."/>
            <person name="Howarth C."/>
            <person name="Jen D."/>
            <person name="Larson L."/>
            <person name="Lewis B."/>
            <person name="Mehta T."/>
            <person name="Park D."/>
            <person name="Pearson M."/>
            <person name="Roberts A."/>
            <person name="Saif S."/>
            <person name="Shea T."/>
            <person name="Shenoy N."/>
            <person name="Sisk P."/>
            <person name="Stolte C."/>
            <person name="Sykes S."/>
            <person name="Thomson T."/>
            <person name="Walk T."/>
            <person name="White J."/>
            <person name="Yandava C."/>
            <person name="Izard J."/>
            <person name="Baranova O.V."/>
            <person name="Blanton J.M."/>
            <person name="Tanner A.C."/>
            <person name="Dewhirst F.E."/>
            <person name="Haas B."/>
            <person name="Nusbaum C."/>
            <person name="Birren B."/>
        </authorList>
    </citation>
    <scope>NUCLEOTIDE SEQUENCE [LARGE SCALE GENOMIC DNA]</scope>
    <source>
        <strain evidence="2">1-1 BBBD Race 1</strain>
    </source>
</reference>
<keyword evidence="4" id="KW-1185">Reference proteome</keyword>
<dbReference type="STRING" id="630390.A0A180G067"/>
<sequence>MTDRIAQLTNRFRNATSGSDPNPSGEPAPTGPQTGPSTGEVDPNSTDSTDGQRQADNPLGPQTQAPAKGQPGKKGVQTRSAAKIGVVPNPTDAESSTASTASKGKGEAQKTTDNPIETVTLLGDRSVGSKGKSSGKSDRSSERSVILTEAMAATKAGEKDKATMLWDVYVALSGVASAEPAKTIPAKHAREESVEVLDQLTGQANAQAENHEVVVVQEGELDFAVNKINLHKDVGFTPYFDKNLKELRAPIPLTIFNKKWQD</sequence>
<dbReference type="AlphaFoldDB" id="A0A180G067"/>
<dbReference type="EMBL" id="ADAS02001828">
    <property type="protein sequence ID" value="OAV86047.1"/>
    <property type="molecule type" value="Genomic_DNA"/>
</dbReference>
<organism evidence="2">
    <name type="scientific">Puccinia triticina (isolate 1-1 / race 1 (BBBD))</name>
    <name type="common">Brown leaf rust fungus</name>
    <dbReference type="NCBI Taxonomy" id="630390"/>
    <lineage>
        <taxon>Eukaryota</taxon>
        <taxon>Fungi</taxon>
        <taxon>Dikarya</taxon>
        <taxon>Basidiomycota</taxon>
        <taxon>Pucciniomycotina</taxon>
        <taxon>Pucciniomycetes</taxon>
        <taxon>Pucciniales</taxon>
        <taxon>Pucciniaceae</taxon>
        <taxon>Puccinia</taxon>
    </lineage>
</organism>
<protein>
    <submittedName>
        <fullName evidence="2 3">Uncharacterized protein</fullName>
    </submittedName>
</protein>
<reference evidence="2" key="2">
    <citation type="submission" date="2016-05" db="EMBL/GenBank/DDBJ databases">
        <title>Comparative analysis highlights variable genome content of wheat rusts and divergence of the mating loci.</title>
        <authorList>
            <person name="Cuomo C.A."/>
            <person name="Bakkeren G."/>
            <person name="Szabo L."/>
            <person name="Khalil H."/>
            <person name="Joly D."/>
            <person name="Goldberg J."/>
            <person name="Young S."/>
            <person name="Zeng Q."/>
            <person name="Fellers J."/>
        </authorList>
    </citation>
    <scope>NUCLEOTIDE SEQUENCE [LARGE SCALE GENOMIC DNA]</scope>
    <source>
        <strain evidence="2">1-1 BBBD Race 1</strain>
    </source>
</reference>